<evidence type="ECO:0000313" key="8">
    <source>
        <dbReference type="Proteomes" id="UP000799770"/>
    </source>
</evidence>
<reference evidence="7" key="1">
    <citation type="journal article" date="2020" name="Stud. Mycol.">
        <title>101 Dothideomycetes genomes: a test case for predicting lifestyles and emergence of pathogens.</title>
        <authorList>
            <person name="Haridas S."/>
            <person name="Albert R."/>
            <person name="Binder M."/>
            <person name="Bloem J."/>
            <person name="Labutti K."/>
            <person name="Salamov A."/>
            <person name="Andreopoulos B."/>
            <person name="Baker S."/>
            <person name="Barry K."/>
            <person name="Bills G."/>
            <person name="Bluhm B."/>
            <person name="Cannon C."/>
            <person name="Castanera R."/>
            <person name="Culley D."/>
            <person name="Daum C."/>
            <person name="Ezra D."/>
            <person name="Gonzalez J."/>
            <person name="Henrissat B."/>
            <person name="Kuo A."/>
            <person name="Liang C."/>
            <person name="Lipzen A."/>
            <person name="Lutzoni F."/>
            <person name="Magnuson J."/>
            <person name="Mondo S."/>
            <person name="Nolan M."/>
            <person name="Ohm R."/>
            <person name="Pangilinan J."/>
            <person name="Park H.-J."/>
            <person name="Ramirez L."/>
            <person name="Alfaro M."/>
            <person name="Sun H."/>
            <person name="Tritt A."/>
            <person name="Yoshinaga Y."/>
            <person name="Zwiers L.-H."/>
            <person name="Turgeon B."/>
            <person name="Goodwin S."/>
            <person name="Spatafora J."/>
            <person name="Crous P."/>
            <person name="Grigoriev I."/>
        </authorList>
    </citation>
    <scope>NUCLEOTIDE SEQUENCE</scope>
    <source>
        <strain evidence="7">CBS 627.86</strain>
    </source>
</reference>
<keyword evidence="4 5" id="KW-0472">Membrane</keyword>
<keyword evidence="2 5" id="KW-0812">Transmembrane</keyword>
<dbReference type="CDD" id="cd17323">
    <property type="entry name" value="MFS_Tpo1_MDR_like"/>
    <property type="match status" value="1"/>
</dbReference>
<feature type="domain" description="Major facilitator superfamily (MFS) profile" evidence="6">
    <location>
        <begin position="105"/>
        <end position="537"/>
    </location>
</feature>
<feature type="transmembrane region" description="Helical" evidence="5">
    <location>
        <begin position="103"/>
        <end position="120"/>
    </location>
</feature>
<dbReference type="GO" id="GO:0015244">
    <property type="term" value="F:fluconazole transmembrane transporter activity"/>
    <property type="evidence" value="ECO:0007669"/>
    <property type="project" value="TreeGrafter"/>
</dbReference>
<dbReference type="GO" id="GO:1990961">
    <property type="term" value="P:xenobiotic detoxification by transmembrane export across the plasma membrane"/>
    <property type="evidence" value="ECO:0007669"/>
    <property type="project" value="TreeGrafter"/>
</dbReference>
<gene>
    <name evidence="7" type="ORF">BDV96DRAFT_524952</name>
</gene>
<protein>
    <submittedName>
        <fullName evidence="7">Major facilitator superfamily domain-containing protein</fullName>
    </submittedName>
</protein>
<feature type="transmembrane region" description="Helical" evidence="5">
    <location>
        <begin position="266"/>
        <end position="291"/>
    </location>
</feature>
<organism evidence="7 8">
    <name type="scientific">Lophiotrema nucula</name>
    <dbReference type="NCBI Taxonomy" id="690887"/>
    <lineage>
        <taxon>Eukaryota</taxon>
        <taxon>Fungi</taxon>
        <taxon>Dikarya</taxon>
        <taxon>Ascomycota</taxon>
        <taxon>Pezizomycotina</taxon>
        <taxon>Dothideomycetes</taxon>
        <taxon>Pleosporomycetidae</taxon>
        <taxon>Pleosporales</taxon>
        <taxon>Lophiotremataceae</taxon>
        <taxon>Lophiotrema</taxon>
    </lineage>
</organism>
<dbReference type="PANTHER" id="PTHR23502:SF23">
    <property type="entry name" value="FLUCONAZOLE RESISTANCE PROTEIN 1"/>
    <property type="match status" value="1"/>
</dbReference>
<name>A0A6A5Z191_9PLEO</name>
<dbReference type="EMBL" id="ML977330">
    <property type="protein sequence ID" value="KAF2112793.1"/>
    <property type="molecule type" value="Genomic_DNA"/>
</dbReference>
<evidence type="ECO:0000259" key="6">
    <source>
        <dbReference type="PROSITE" id="PS50850"/>
    </source>
</evidence>
<feature type="transmembrane region" description="Helical" evidence="5">
    <location>
        <begin position="228"/>
        <end position="246"/>
    </location>
</feature>
<feature type="transmembrane region" description="Helical" evidence="5">
    <location>
        <begin position="417"/>
        <end position="437"/>
    </location>
</feature>
<feature type="transmembrane region" description="Helical" evidence="5">
    <location>
        <begin position="512"/>
        <end position="533"/>
    </location>
</feature>
<dbReference type="InterPro" id="IPR036259">
    <property type="entry name" value="MFS_trans_sf"/>
</dbReference>
<feature type="transmembrane region" description="Helical" evidence="5">
    <location>
        <begin position="171"/>
        <end position="191"/>
    </location>
</feature>
<feature type="transmembrane region" description="Helical" evidence="5">
    <location>
        <begin position="378"/>
        <end position="397"/>
    </location>
</feature>
<dbReference type="PANTHER" id="PTHR23502">
    <property type="entry name" value="MAJOR FACILITATOR SUPERFAMILY"/>
    <property type="match status" value="1"/>
</dbReference>
<keyword evidence="8" id="KW-1185">Reference proteome</keyword>
<dbReference type="AlphaFoldDB" id="A0A6A5Z191"/>
<feature type="transmembrane region" description="Helical" evidence="5">
    <location>
        <begin position="477"/>
        <end position="500"/>
    </location>
</feature>
<evidence type="ECO:0000256" key="1">
    <source>
        <dbReference type="ARBA" id="ARBA00004141"/>
    </source>
</evidence>
<dbReference type="GO" id="GO:0005886">
    <property type="term" value="C:plasma membrane"/>
    <property type="evidence" value="ECO:0007669"/>
    <property type="project" value="TreeGrafter"/>
</dbReference>
<feature type="transmembrane region" description="Helical" evidence="5">
    <location>
        <begin position="339"/>
        <end position="358"/>
    </location>
</feature>
<dbReference type="Proteomes" id="UP000799770">
    <property type="component" value="Unassembled WGS sequence"/>
</dbReference>
<dbReference type="InterPro" id="IPR020846">
    <property type="entry name" value="MFS_dom"/>
</dbReference>
<keyword evidence="3 5" id="KW-1133">Transmembrane helix</keyword>
<dbReference type="Pfam" id="PF07690">
    <property type="entry name" value="MFS_1"/>
    <property type="match status" value="1"/>
</dbReference>
<sequence>MEALRESTFGQILRFVTSDRLFSHQDIAHRYEELLTELKSNNIEKEAGNGEYDSTTDLESAQPEVGLELEKPLTTTDDGTVLIGWYSNDDEGNPQNWSNMKKYLVGLLICFTTFAFYLGSSIYTPAQAQLMEEFGASQPVASLGMALYIIGYGLGPMLWSPLSEIPSIGRTTIYVSTFAVFTILIIPTSLVQNLAGFLILRFLLGFFGSPCLAIAGASFQDIFPPSKVFYLVGTWAAMASCAPALGPTLAAYSTPVYGWRWSQWELLWLAGPVLVILILVLPETSAATILLRRARKLRKATGNQSLRSQSEIDQAKLSVQEVAFEALIKPWEINILDPAVLYTTLYTGLVYGIFYTYFEVFPLVYGDIYGFDIGGQSLTFLTVAIAQTVIPPIYFAYWKFVVEKRIAKHGMGPLEDFLISALAAGWLLPAGLFIFAFTSKASIHWVVSLVGVGLSTGGIYIITNCLFLYVPMTYPKYAASLLAANGLSRALLAGAAILYAPPMFRAMGVSGGVSFLAALTIVCYGALFVLYFYGASLRARSRFAVS</sequence>
<comment type="subcellular location">
    <subcellularLocation>
        <location evidence="1">Membrane</location>
        <topology evidence="1">Multi-pass membrane protein</topology>
    </subcellularLocation>
</comment>
<dbReference type="InterPro" id="IPR011701">
    <property type="entry name" value="MFS"/>
</dbReference>
<feature type="transmembrane region" description="Helical" evidence="5">
    <location>
        <begin position="443"/>
        <end position="470"/>
    </location>
</feature>
<dbReference type="Gene3D" id="1.20.1250.20">
    <property type="entry name" value="MFS general substrate transporter like domains"/>
    <property type="match status" value="1"/>
</dbReference>
<accession>A0A6A5Z191</accession>
<evidence type="ECO:0000256" key="5">
    <source>
        <dbReference type="SAM" id="Phobius"/>
    </source>
</evidence>
<feature type="transmembrane region" description="Helical" evidence="5">
    <location>
        <begin position="140"/>
        <end position="159"/>
    </location>
</feature>
<feature type="transmembrane region" description="Helical" evidence="5">
    <location>
        <begin position="197"/>
        <end position="216"/>
    </location>
</feature>
<evidence type="ECO:0000256" key="4">
    <source>
        <dbReference type="ARBA" id="ARBA00023136"/>
    </source>
</evidence>
<proteinExistence type="predicted"/>
<dbReference type="OrthoDB" id="3357846at2759"/>
<dbReference type="PROSITE" id="PS50850">
    <property type="entry name" value="MFS"/>
    <property type="match status" value="1"/>
</dbReference>
<evidence type="ECO:0000256" key="2">
    <source>
        <dbReference type="ARBA" id="ARBA00022692"/>
    </source>
</evidence>
<evidence type="ECO:0000256" key="3">
    <source>
        <dbReference type="ARBA" id="ARBA00022989"/>
    </source>
</evidence>
<evidence type="ECO:0000313" key="7">
    <source>
        <dbReference type="EMBL" id="KAF2112793.1"/>
    </source>
</evidence>
<dbReference type="SUPFAM" id="SSF103473">
    <property type="entry name" value="MFS general substrate transporter"/>
    <property type="match status" value="1"/>
</dbReference>